<feature type="region of interest" description="Disordered" evidence="1">
    <location>
        <begin position="138"/>
        <end position="194"/>
    </location>
</feature>
<feature type="compositionally biased region" description="Low complexity" evidence="1">
    <location>
        <begin position="151"/>
        <end position="180"/>
    </location>
</feature>
<dbReference type="InterPro" id="IPR011320">
    <property type="entry name" value="RNase_H1_N"/>
</dbReference>
<evidence type="ECO:0000313" key="3">
    <source>
        <dbReference type="EMBL" id="KAL0570833.1"/>
    </source>
</evidence>
<name>A0ABR3F6T4_9AGAR</name>
<protein>
    <recommendedName>
        <fullName evidence="2">Ribonuclease H1 N-terminal domain-containing protein</fullName>
    </recommendedName>
</protein>
<sequence>MGKERATISKPGPELDGNDYLRTARGSRSTPEGIFESTSLEEVLAALDYINDEERQARLMSRAEMLANREDRAPGRTPRRRVVVIQDTSSDSEESSCSDSGSEATCAAHSTSEQEDEAPPDATVVVNELALEQRQPCCSDGQAELPPAYESPARQGQPAASSSQSTTRPTPTPATPSRTTMRLQPGTPVSDKGYVVYRGERPGVFRNLNSAVPADRQTGGLFKRFESYAAAQEAFRDAQQLGVIGALNDPPLDNEGGDPRFFVVTQGVGTGVYPNGIAALRDGLAWRGGALYVFHDRAKADRFYGREVAANRHKTWSHSK</sequence>
<feature type="domain" description="Ribonuclease H1 N-terminal" evidence="2">
    <location>
        <begin position="194"/>
        <end position="233"/>
    </location>
</feature>
<gene>
    <name evidence="3" type="ORF">V5O48_011130</name>
</gene>
<organism evidence="3 4">
    <name type="scientific">Marasmius crinis-equi</name>
    <dbReference type="NCBI Taxonomy" id="585013"/>
    <lineage>
        <taxon>Eukaryota</taxon>
        <taxon>Fungi</taxon>
        <taxon>Dikarya</taxon>
        <taxon>Basidiomycota</taxon>
        <taxon>Agaricomycotina</taxon>
        <taxon>Agaricomycetes</taxon>
        <taxon>Agaricomycetidae</taxon>
        <taxon>Agaricales</taxon>
        <taxon>Marasmiineae</taxon>
        <taxon>Marasmiaceae</taxon>
        <taxon>Marasmius</taxon>
    </lineage>
</organism>
<reference evidence="3 4" key="1">
    <citation type="submission" date="2024-02" db="EMBL/GenBank/DDBJ databases">
        <title>A draft genome for the cacao thread blight pathogen Marasmius crinis-equi.</title>
        <authorList>
            <person name="Cohen S.P."/>
            <person name="Baruah I.K."/>
            <person name="Amoako-Attah I."/>
            <person name="Bukari Y."/>
            <person name="Meinhardt L.W."/>
            <person name="Bailey B.A."/>
        </authorList>
    </citation>
    <scope>NUCLEOTIDE SEQUENCE [LARGE SCALE GENOMIC DNA]</scope>
    <source>
        <strain evidence="3 4">GH-76</strain>
    </source>
</reference>
<dbReference type="Pfam" id="PF01693">
    <property type="entry name" value="Cauli_VI"/>
    <property type="match status" value="1"/>
</dbReference>
<evidence type="ECO:0000313" key="4">
    <source>
        <dbReference type="Proteomes" id="UP001465976"/>
    </source>
</evidence>
<dbReference type="EMBL" id="JBAHYK010000867">
    <property type="protein sequence ID" value="KAL0570833.1"/>
    <property type="molecule type" value="Genomic_DNA"/>
</dbReference>
<evidence type="ECO:0000259" key="2">
    <source>
        <dbReference type="Pfam" id="PF01693"/>
    </source>
</evidence>
<dbReference type="Proteomes" id="UP001465976">
    <property type="component" value="Unassembled WGS sequence"/>
</dbReference>
<evidence type="ECO:0000256" key="1">
    <source>
        <dbReference type="SAM" id="MobiDB-lite"/>
    </source>
</evidence>
<feature type="region of interest" description="Disordered" evidence="1">
    <location>
        <begin position="66"/>
        <end position="120"/>
    </location>
</feature>
<feature type="region of interest" description="Disordered" evidence="1">
    <location>
        <begin position="1"/>
        <end position="34"/>
    </location>
</feature>
<accession>A0ABR3F6T4</accession>
<comment type="caution">
    <text evidence="3">The sequence shown here is derived from an EMBL/GenBank/DDBJ whole genome shotgun (WGS) entry which is preliminary data.</text>
</comment>
<proteinExistence type="predicted"/>
<keyword evidence="4" id="KW-1185">Reference proteome</keyword>